<keyword evidence="6 13" id="KW-0147">Chitin-binding</keyword>
<dbReference type="SUPFAM" id="SSF51445">
    <property type="entry name" value="(Trans)glycosidases"/>
    <property type="match status" value="1"/>
</dbReference>
<dbReference type="InterPro" id="IPR001002">
    <property type="entry name" value="Chitin-bd_1"/>
</dbReference>
<evidence type="ECO:0000256" key="5">
    <source>
        <dbReference type="ARBA" id="ARBA00022525"/>
    </source>
</evidence>
<dbReference type="InterPro" id="IPR053214">
    <property type="entry name" value="LysM12-like"/>
</dbReference>
<keyword evidence="7 14" id="KW-0378">Hydrolase</keyword>
<dbReference type="CDD" id="cd02878">
    <property type="entry name" value="GH18_zymocin_alpha"/>
    <property type="match status" value="1"/>
</dbReference>
<evidence type="ECO:0000256" key="3">
    <source>
        <dbReference type="ARBA" id="ARBA00008682"/>
    </source>
</evidence>
<dbReference type="Gene3D" id="3.30.60.10">
    <property type="entry name" value="Endochitinase-like"/>
    <property type="match status" value="1"/>
</dbReference>
<comment type="caution">
    <text evidence="13">Lacks conserved residue(s) required for the propagation of feature annotation.</text>
</comment>
<keyword evidence="12" id="KW-0624">Polysaccharide degradation</keyword>
<dbReference type="InterPro" id="IPR011583">
    <property type="entry name" value="Chitinase_II/V-like_cat"/>
</dbReference>
<evidence type="ECO:0000256" key="2">
    <source>
        <dbReference type="ARBA" id="ARBA00004613"/>
    </source>
</evidence>
<evidence type="ECO:0000256" key="4">
    <source>
        <dbReference type="ARBA" id="ARBA00012729"/>
    </source>
</evidence>
<evidence type="ECO:0000313" key="19">
    <source>
        <dbReference type="Proteomes" id="UP001197093"/>
    </source>
</evidence>
<dbReference type="Pfam" id="PF01476">
    <property type="entry name" value="LysM"/>
    <property type="match status" value="2"/>
</dbReference>
<feature type="domain" description="GH18" evidence="17">
    <location>
        <begin position="213"/>
        <end position="563"/>
    </location>
</feature>
<dbReference type="InterPro" id="IPR001579">
    <property type="entry name" value="Glyco_hydro_18_chit_AS"/>
</dbReference>
<dbReference type="InterPro" id="IPR018392">
    <property type="entry name" value="LysM"/>
</dbReference>
<keyword evidence="10" id="KW-0119">Carbohydrate metabolism</keyword>
<dbReference type="Gene3D" id="3.20.20.80">
    <property type="entry name" value="Glycosidases"/>
    <property type="match status" value="1"/>
</dbReference>
<feature type="disulfide bond" evidence="13">
    <location>
        <begin position="195"/>
        <end position="199"/>
    </location>
</feature>
<feature type="disulfide bond" evidence="13">
    <location>
        <begin position="156"/>
        <end position="168"/>
    </location>
</feature>
<dbReference type="InterPro" id="IPR017853">
    <property type="entry name" value="GH"/>
</dbReference>
<comment type="subcellular location">
    <subcellularLocation>
        <location evidence="2">Secreted</location>
    </subcellularLocation>
</comment>
<evidence type="ECO:0000259" key="15">
    <source>
        <dbReference type="PROSITE" id="PS50941"/>
    </source>
</evidence>
<accession>A0AAD4EZU6</accession>
<dbReference type="GO" id="GO:0000272">
    <property type="term" value="P:polysaccharide catabolic process"/>
    <property type="evidence" value="ECO:0007669"/>
    <property type="project" value="UniProtKB-KW"/>
</dbReference>
<keyword evidence="11 14" id="KW-0326">Glycosidase</keyword>
<name>A0AAD4EZU6_9PEZI</name>
<dbReference type="InterPro" id="IPR029070">
    <property type="entry name" value="Chitinase_insertion_sf"/>
</dbReference>
<feature type="disulfide bond" evidence="13">
    <location>
        <begin position="161"/>
        <end position="175"/>
    </location>
</feature>
<dbReference type="AlphaFoldDB" id="A0AAD4EZU6"/>
<evidence type="ECO:0000256" key="9">
    <source>
        <dbReference type="ARBA" id="ARBA00023026"/>
    </source>
</evidence>
<dbReference type="GO" id="GO:0006032">
    <property type="term" value="P:chitin catabolic process"/>
    <property type="evidence" value="ECO:0007669"/>
    <property type="project" value="UniProtKB-KW"/>
</dbReference>
<dbReference type="GO" id="GO:0005576">
    <property type="term" value="C:extracellular region"/>
    <property type="evidence" value="ECO:0007669"/>
    <property type="project" value="UniProtKB-SubCell"/>
</dbReference>
<dbReference type="CDD" id="cd00035">
    <property type="entry name" value="ChtBD1"/>
    <property type="match status" value="1"/>
</dbReference>
<comment type="caution">
    <text evidence="18">The sequence shown here is derived from an EMBL/GenBank/DDBJ whole genome shotgun (WGS) entry which is preliminary data.</text>
</comment>
<dbReference type="EMBL" id="JAHCVI010000001">
    <property type="protein sequence ID" value="KAG7290681.1"/>
    <property type="molecule type" value="Genomic_DNA"/>
</dbReference>
<dbReference type="SMART" id="SM00636">
    <property type="entry name" value="Glyco_18"/>
    <property type="match status" value="1"/>
</dbReference>
<comment type="similarity">
    <text evidence="3">Belongs to the glycosyl hydrolase 18 family. Chitinase class V subfamily.</text>
</comment>
<dbReference type="EC" id="3.2.1.14" evidence="4"/>
<dbReference type="Pfam" id="PF00704">
    <property type="entry name" value="Glyco_hydro_18"/>
    <property type="match status" value="1"/>
</dbReference>
<evidence type="ECO:0000259" key="16">
    <source>
        <dbReference type="PROSITE" id="PS51782"/>
    </source>
</evidence>
<gene>
    <name evidence="18" type="ORF">NEMBOFW57_000684</name>
</gene>
<dbReference type="PROSITE" id="PS50941">
    <property type="entry name" value="CHIT_BIND_I_2"/>
    <property type="match status" value="1"/>
</dbReference>
<dbReference type="InterPro" id="IPR036861">
    <property type="entry name" value="Endochitinase-like_sf"/>
</dbReference>
<dbReference type="PANTHER" id="PTHR47700">
    <property type="entry name" value="V CHITINASE, PUTATIVE (AFU_ORTHOLOGUE AFUA_6G13720)-RELATED"/>
    <property type="match status" value="1"/>
</dbReference>
<keyword evidence="19" id="KW-1185">Reference proteome</keyword>
<dbReference type="SUPFAM" id="SSF54556">
    <property type="entry name" value="Chitinase insertion domain"/>
    <property type="match status" value="1"/>
</dbReference>
<evidence type="ECO:0000313" key="18">
    <source>
        <dbReference type="EMBL" id="KAG7290681.1"/>
    </source>
</evidence>
<protein>
    <recommendedName>
        <fullName evidence="4">chitinase</fullName>
        <ecNumber evidence="4">3.2.1.14</ecNumber>
    </recommendedName>
</protein>
<dbReference type="Gene3D" id="3.10.50.10">
    <property type="match status" value="1"/>
</dbReference>
<keyword evidence="8" id="KW-0146">Chitin degradation</keyword>
<dbReference type="CDD" id="cd00118">
    <property type="entry name" value="LysM"/>
    <property type="match status" value="2"/>
</dbReference>
<evidence type="ECO:0000256" key="1">
    <source>
        <dbReference type="ARBA" id="ARBA00000822"/>
    </source>
</evidence>
<feature type="domain" description="Chitin-binding type-1" evidence="15">
    <location>
        <begin position="131"/>
        <end position="201"/>
    </location>
</feature>
<evidence type="ECO:0000256" key="8">
    <source>
        <dbReference type="ARBA" id="ARBA00023024"/>
    </source>
</evidence>
<evidence type="ECO:0000256" key="7">
    <source>
        <dbReference type="ARBA" id="ARBA00022801"/>
    </source>
</evidence>
<dbReference type="GO" id="GO:0008843">
    <property type="term" value="F:endochitinase activity"/>
    <property type="evidence" value="ECO:0007669"/>
    <property type="project" value="UniProtKB-EC"/>
</dbReference>
<dbReference type="Gene3D" id="3.10.350.10">
    <property type="entry name" value="LysM domain"/>
    <property type="match status" value="2"/>
</dbReference>
<dbReference type="SUPFAM" id="SSF57016">
    <property type="entry name" value="Plant lectins/antimicrobial peptides"/>
    <property type="match status" value="1"/>
</dbReference>
<evidence type="ECO:0000256" key="13">
    <source>
        <dbReference type="PROSITE-ProRule" id="PRU00261"/>
    </source>
</evidence>
<evidence type="ECO:0000256" key="12">
    <source>
        <dbReference type="ARBA" id="ARBA00023326"/>
    </source>
</evidence>
<feature type="domain" description="LysM" evidence="16">
    <location>
        <begin position="70"/>
        <end position="118"/>
    </location>
</feature>
<sequence>MGQTCSYILVQPGDSCGSLASRCNITPAQFTQYNPSSNLCSTLMPQQPVCCSEGALPDLSPKQNADGTCFSYTVQPGEYCQLIASNHYITVENIEAYNSQTWGWSGCNGLQLGANICLSPGDPPMPAVVDNAKCGPQVTGTARPANWSDISSLNPCPLNACCNIWGQCGITPEFCTATSSSTGAPGTAAPGTNGCISNCGTGIVRAPSPPASFFKIGYFEGFNSERPCLTMSADQIPAGYSHIHFSFAGMDKNFSVSLSGATADQFQLFAKQTGFKRILAFGGWSFSTSADSTPIFRSEYTNPQRLAFARRVVAFVEQYALDGVDFDWEYPGAPDQPGAGPDDGKNYLAFLRMVRSLLPAGKTISVAAPASYYYLQGFPIVAMADVVDYIVYMTYDLHGQWDYGTPSSQSGCPTGGDCLRSHVNLTETNYALALLTKAGVPSSKVVVGVASYARTFQMADASCTGPTCRFTGPASGAAPGPCTNSPGYMAQAELTAALQGPGATTWHDGPSDSDIVTYGGGSWAAYMTDKTKAARARRYQAWNFAGSVDWAVDLAAFVPGTQA</sequence>
<evidence type="ECO:0000256" key="14">
    <source>
        <dbReference type="RuleBase" id="RU000489"/>
    </source>
</evidence>
<dbReference type="Proteomes" id="UP001197093">
    <property type="component" value="Unassembled WGS sequence"/>
</dbReference>
<dbReference type="PROSITE" id="PS51910">
    <property type="entry name" value="GH18_2"/>
    <property type="match status" value="1"/>
</dbReference>
<dbReference type="SMART" id="SM00257">
    <property type="entry name" value="LysM"/>
    <property type="match status" value="2"/>
</dbReference>
<dbReference type="SUPFAM" id="SSF54106">
    <property type="entry name" value="LysM domain"/>
    <property type="match status" value="2"/>
</dbReference>
<proteinExistence type="inferred from homology"/>
<feature type="domain" description="LysM" evidence="16">
    <location>
        <begin position="6"/>
        <end position="51"/>
    </location>
</feature>
<dbReference type="PROSITE" id="PS01095">
    <property type="entry name" value="GH18_1"/>
    <property type="match status" value="1"/>
</dbReference>
<dbReference type="GO" id="GO:0008061">
    <property type="term" value="F:chitin binding"/>
    <property type="evidence" value="ECO:0007669"/>
    <property type="project" value="UniProtKB-UniRule"/>
</dbReference>
<reference evidence="18" key="1">
    <citation type="submission" date="2023-02" db="EMBL/GenBank/DDBJ databases">
        <authorList>
            <person name="Palmer J.M."/>
        </authorList>
    </citation>
    <scope>NUCLEOTIDE SEQUENCE</scope>
    <source>
        <strain evidence="18">FW57</strain>
    </source>
</reference>
<dbReference type="InterPro" id="IPR036779">
    <property type="entry name" value="LysM_dom_sf"/>
</dbReference>
<evidence type="ECO:0000256" key="11">
    <source>
        <dbReference type="ARBA" id="ARBA00023295"/>
    </source>
</evidence>
<dbReference type="PROSITE" id="PS51782">
    <property type="entry name" value="LYSM"/>
    <property type="match status" value="2"/>
</dbReference>
<organism evidence="18 19">
    <name type="scientific">Staphylotrichum longicolle</name>
    <dbReference type="NCBI Taxonomy" id="669026"/>
    <lineage>
        <taxon>Eukaryota</taxon>
        <taxon>Fungi</taxon>
        <taxon>Dikarya</taxon>
        <taxon>Ascomycota</taxon>
        <taxon>Pezizomycotina</taxon>
        <taxon>Sordariomycetes</taxon>
        <taxon>Sordariomycetidae</taxon>
        <taxon>Sordariales</taxon>
        <taxon>Chaetomiaceae</taxon>
        <taxon>Staphylotrichum</taxon>
    </lineage>
</organism>
<keyword evidence="9" id="KW-0843">Virulence</keyword>
<evidence type="ECO:0000259" key="17">
    <source>
        <dbReference type="PROSITE" id="PS51910"/>
    </source>
</evidence>
<evidence type="ECO:0000256" key="10">
    <source>
        <dbReference type="ARBA" id="ARBA00023277"/>
    </source>
</evidence>
<evidence type="ECO:0000256" key="6">
    <source>
        <dbReference type="ARBA" id="ARBA00022669"/>
    </source>
</evidence>
<dbReference type="PANTHER" id="PTHR47700:SF2">
    <property type="entry name" value="CHITINASE"/>
    <property type="match status" value="1"/>
</dbReference>
<keyword evidence="5" id="KW-0964">Secreted</keyword>
<keyword evidence="13" id="KW-1015">Disulfide bond</keyword>
<dbReference type="InterPro" id="IPR001223">
    <property type="entry name" value="Glyco_hydro18_cat"/>
</dbReference>
<comment type="catalytic activity">
    <reaction evidence="1">
        <text>Random endo-hydrolysis of N-acetyl-beta-D-glucosaminide (1-&gt;4)-beta-linkages in chitin and chitodextrins.</text>
        <dbReference type="EC" id="3.2.1.14"/>
    </reaction>
</comment>